<evidence type="ECO:0000313" key="3">
    <source>
        <dbReference type="Proteomes" id="UP000289323"/>
    </source>
</evidence>
<name>A0A3S5CWJ7_9PEZI</name>
<accession>A0A3S5CWJ7</accession>
<evidence type="ECO:0000313" key="2">
    <source>
        <dbReference type="EMBL" id="SPQ21150.1"/>
    </source>
</evidence>
<reference evidence="2 3" key="1">
    <citation type="submission" date="2018-04" db="EMBL/GenBank/DDBJ databases">
        <authorList>
            <person name="Huttner S."/>
            <person name="Dainat J."/>
        </authorList>
    </citation>
    <scope>NUCLEOTIDE SEQUENCE [LARGE SCALE GENOMIC DNA]</scope>
</reference>
<dbReference type="AlphaFoldDB" id="A0A3S5CWJ7"/>
<organism evidence="2 3">
    <name type="scientific">Thermothielavioides terrestris</name>
    <dbReference type="NCBI Taxonomy" id="2587410"/>
    <lineage>
        <taxon>Eukaryota</taxon>
        <taxon>Fungi</taxon>
        <taxon>Dikarya</taxon>
        <taxon>Ascomycota</taxon>
        <taxon>Pezizomycotina</taxon>
        <taxon>Sordariomycetes</taxon>
        <taxon>Sordariomycetidae</taxon>
        <taxon>Sordariales</taxon>
        <taxon>Chaetomiaceae</taxon>
        <taxon>Thermothielavioides</taxon>
    </lineage>
</organism>
<feature type="compositionally biased region" description="Polar residues" evidence="1">
    <location>
        <begin position="56"/>
        <end position="66"/>
    </location>
</feature>
<dbReference type="EMBL" id="OUUZ01000008">
    <property type="protein sequence ID" value="SPQ21150.1"/>
    <property type="molecule type" value="Genomic_DNA"/>
</dbReference>
<proteinExistence type="predicted"/>
<gene>
    <name evidence="2" type="ORF">TT172_LOCUS3569</name>
</gene>
<protein>
    <submittedName>
        <fullName evidence="2">9d98c88d-f8da-423f-a30e-1d115587b2a5</fullName>
    </submittedName>
</protein>
<feature type="compositionally biased region" description="Acidic residues" evidence="1">
    <location>
        <begin position="277"/>
        <end position="289"/>
    </location>
</feature>
<feature type="region of interest" description="Disordered" evidence="1">
    <location>
        <begin position="268"/>
        <end position="300"/>
    </location>
</feature>
<sequence>MSSSSTRRPLSSFLGNHDDDVIIIDPPAAEMRRALRPLLLGTPKDGTIRPAKRPKQPNQQQTNLTSARRRGRCNAGPTAPKTNALSASATDATVVVANPAETGTEEVSVVLQSVESVTHLFTLATEIRDEIYRHLLVSTKPIHVQNLWTETARRPSRRGAGDDCANTTIDTRILSVCRQTAVEGTRILYSENCFLYLLRDEVSKGRRSQRFADSGRKINLAKYGHLIRHMAIELEPNRTEASGAPVLKALQRINADFLRINVHVNSDIKTGTSSNESGDEADSESDGEVSDTASRRPKKRHLETTIDLRCLPRRMEALSREDPLGNLWANDALMQARRHDQGAKANNTLVNLRLHIEQACLEPEKALRGGVWEDHAAAERRRREKKAKEAARLDGDAWDVKDDRQGLDRWISRGMRSLIISIDRVGGELRAYRP</sequence>
<dbReference type="Proteomes" id="UP000289323">
    <property type="component" value="Unassembled WGS sequence"/>
</dbReference>
<feature type="region of interest" description="Disordered" evidence="1">
    <location>
        <begin position="37"/>
        <end position="82"/>
    </location>
</feature>
<evidence type="ECO:0000256" key="1">
    <source>
        <dbReference type="SAM" id="MobiDB-lite"/>
    </source>
</evidence>